<name>A0A5R8QBJ4_9FIRM</name>
<keyword evidence="4 9" id="KW-0963">Cytoplasm</keyword>
<feature type="active site" description="Nucleophile" evidence="10">
    <location>
        <position position="15"/>
    </location>
</feature>
<dbReference type="InterPro" id="IPR036412">
    <property type="entry name" value="HAD-like_sf"/>
</dbReference>
<dbReference type="InterPro" id="IPR023214">
    <property type="entry name" value="HAD_sf"/>
</dbReference>
<feature type="binding site" evidence="11">
    <location>
        <position position="106"/>
    </location>
    <ligand>
        <name>Zn(2+)</name>
        <dbReference type="ChEBI" id="CHEBI:29105"/>
    </ligand>
</feature>
<keyword evidence="5 11" id="KW-0479">Metal-binding</keyword>
<proteinExistence type="inferred from homology"/>
<comment type="subcellular location">
    <subcellularLocation>
        <location evidence="2 9">Cytoplasm</location>
    </subcellularLocation>
</comment>
<keyword evidence="13" id="KW-1185">Reference proteome</keyword>
<dbReference type="NCBIfam" id="TIGR01662">
    <property type="entry name" value="HAD-SF-IIIA"/>
    <property type="match status" value="1"/>
</dbReference>
<keyword evidence="11" id="KW-0862">Zinc</keyword>
<dbReference type="InterPro" id="IPR006549">
    <property type="entry name" value="HAD-SF_hydro_IIIA"/>
</dbReference>
<evidence type="ECO:0000313" key="12">
    <source>
        <dbReference type="EMBL" id="TLG73882.1"/>
    </source>
</evidence>
<dbReference type="SUPFAM" id="SSF56784">
    <property type="entry name" value="HAD-like"/>
    <property type="match status" value="1"/>
</dbReference>
<accession>A0A5R8QBJ4</accession>
<gene>
    <name evidence="12" type="ORF">FEZ08_07055</name>
</gene>
<feature type="binding site" evidence="11">
    <location>
        <position position="135"/>
    </location>
    <ligand>
        <name>Mg(2+)</name>
        <dbReference type="ChEBI" id="CHEBI:18420"/>
    </ligand>
</feature>
<evidence type="ECO:0000256" key="10">
    <source>
        <dbReference type="PIRSR" id="PIRSR004682-1"/>
    </source>
</evidence>
<dbReference type="InterPro" id="IPR006543">
    <property type="entry name" value="Histidinol-phos"/>
</dbReference>
<dbReference type="Proteomes" id="UP000306912">
    <property type="component" value="Unassembled WGS sequence"/>
</dbReference>
<dbReference type="InterPro" id="IPR004446">
    <property type="entry name" value="Heptose_bisP_phosphatase"/>
</dbReference>
<sequence>MCKEKRQYMKVAFLDRDGTICRDYPDQDWANVKHLEIIEQHLQIWQRLIEQGYQLIIVSNQYLIGEAIISRQQFETLHQELLQKLATMGIPILDTFVCPHHRDDICDCHKPGTGLVEQAQAKYDIDMSEALLIGDSINDYQLAERMNIRFLSVAPEVEHRI</sequence>
<evidence type="ECO:0000256" key="3">
    <source>
        <dbReference type="ARBA" id="ARBA00011245"/>
    </source>
</evidence>
<evidence type="ECO:0000256" key="9">
    <source>
        <dbReference type="PIRNR" id="PIRNR004682"/>
    </source>
</evidence>
<feature type="active site" description="Proton donor" evidence="10">
    <location>
        <position position="17"/>
    </location>
</feature>
<dbReference type="NCBIfam" id="TIGR01656">
    <property type="entry name" value="Histidinol-ppas"/>
    <property type="match status" value="1"/>
</dbReference>
<evidence type="ECO:0000256" key="7">
    <source>
        <dbReference type="ARBA" id="ARBA00023277"/>
    </source>
</evidence>
<feature type="binding site" evidence="11">
    <location>
        <position position="15"/>
    </location>
    <ligand>
        <name>Mg(2+)</name>
        <dbReference type="ChEBI" id="CHEBI:18420"/>
    </ligand>
</feature>
<organism evidence="12 13">
    <name type="scientific">Culicoidibacter larvae</name>
    <dbReference type="NCBI Taxonomy" id="2579976"/>
    <lineage>
        <taxon>Bacteria</taxon>
        <taxon>Bacillati</taxon>
        <taxon>Bacillota</taxon>
        <taxon>Culicoidibacteria</taxon>
        <taxon>Culicoidibacterales</taxon>
        <taxon>Culicoidibacteraceae</taxon>
        <taxon>Culicoidibacter</taxon>
    </lineage>
</organism>
<evidence type="ECO:0000256" key="2">
    <source>
        <dbReference type="ARBA" id="ARBA00004496"/>
    </source>
</evidence>
<comment type="cofactor">
    <cofactor evidence="11">
        <name>Zn(2+)</name>
        <dbReference type="ChEBI" id="CHEBI:29105"/>
    </cofactor>
</comment>
<comment type="subunit">
    <text evidence="3">Monomer.</text>
</comment>
<dbReference type="GO" id="GO:0046872">
    <property type="term" value="F:metal ion binding"/>
    <property type="evidence" value="ECO:0007669"/>
    <property type="project" value="UniProtKB-KW"/>
</dbReference>
<dbReference type="GO" id="GO:0005737">
    <property type="term" value="C:cytoplasm"/>
    <property type="evidence" value="ECO:0007669"/>
    <property type="project" value="UniProtKB-SubCell"/>
</dbReference>
<dbReference type="PIRSF" id="PIRSF004682">
    <property type="entry name" value="GmhB"/>
    <property type="match status" value="1"/>
</dbReference>
<evidence type="ECO:0000256" key="11">
    <source>
        <dbReference type="PIRSR" id="PIRSR004682-4"/>
    </source>
</evidence>
<feature type="binding site" evidence="11">
    <location>
        <position position="100"/>
    </location>
    <ligand>
        <name>Zn(2+)</name>
        <dbReference type="ChEBI" id="CHEBI:29105"/>
    </ligand>
</feature>
<dbReference type="PANTHER" id="PTHR42891">
    <property type="entry name" value="D-GLYCERO-BETA-D-MANNO-HEPTOSE-1,7-BISPHOSPHATE 7-PHOSPHATASE"/>
    <property type="match status" value="1"/>
</dbReference>
<evidence type="ECO:0000256" key="4">
    <source>
        <dbReference type="ARBA" id="ARBA00022490"/>
    </source>
</evidence>
<keyword evidence="6 9" id="KW-0378">Hydrolase</keyword>
<dbReference type="Gene3D" id="3.40.50.1000">
    <property type="entry name" value="HAD superfamily/HAD-like"/>
    <property type="match status" value="1"/>
</dbReference>
<dbReference type="PANTHER" id="PTHR42891:SF1">
    <property type="entry name" value="D-GLYCERO-BETA-D-MANNO-HEPTOSE-1,7-BISPHOSPHATE 7-PHOSPHATASE"/>
    <property type="match status" value="1"/>
</dbReference>
<evidence type="ECO:0000313" key="13">
    <source>
        <dbReference type="Proteomes" id="UP000306912"/>
    </source>
</evidence>
<dbReference type="GO" id="GO:0016791">
    <property type="term" value="F:phosphatase activity"/>
    <property type="evidence" value="ECO:0007669"/>
    <property type="project" value="InterPro"/>
</dbReference>
<dbReference type="InParanoid" id="A0A5R8QBJ4"/>
<evidence type="ECO:0000256" key="5">
    <source>
        <dbReference type="ARBA" id="ARBA00022723"/>
    </source>
</evidence>
<keyword evidence="7 9" id="KW-0119">Carbohydrate metabolism</keyword>
<feature type="binding site" evidence="11">
    <location>
        <position position="98"/>
    </location>
    <ligand>
        <name>Zn(2+)</name>
        <dbReference type="ChEBI" id="CHEBI:29105"/>
    </ligand>
</feature>
<dbReference type="AlphaFoldDB" id="A0A5R8QBJ4"/>
<dbReference type="InterPro" id="IPR013954">
    <property type="entry name" value="PNK3P"/>
</dbReference>
<keyword evidence="11" id="KW-0460">Magnesium</keyword>
<evidence type="ECO:0000256" key="6">
    <source>
        <dbReference type="ARBA" id="ARBA00022801"/>
    </source>
</evidence>
<comment type="similarity">
    <text evidence="9">Belongs to the gmhB family.</text>
</comment>
<dbReference type="EMBL" id="VBWP01000005">
    <property type="protein sequence ID" value="TLG73882.1"/>
    <property type="molecule type" value="Genomic_DNA"/>
</dbReference>
<feature type="binding site" evidence="11">
    <location>
        <position position="17"/>
    </location>
    <ligand>
        <name>Mg(2+)</name>
        <dbReference type="ChEBI" id="CHEBI:18420"/>
    </ligand>
</feature>
<dbReference type="Pfam" id="PF08645">
    <property type="entry name" value="PNK3P"/>
    <property type="match status" value="1"/>
</dbReference>
<comment type="caution">
    <text evidence="12">The sequence shown here is derived from an EMBL/GenBank/DDBJ whole genome shotgun (WGS) entry which is preliminary data.</text>
</comment>
<protein>
    <recommendedName>
        <fullName evidence="8 9">D,D-heptose 1,7-bisphosphate phosphatase</fullName>
        <ecNumber evidence="9">3.1.3.-</ecNumber>
    </recommendedName>
</protein>
<reference evidence="12 13" key="1">
    <citation type="submission" date="2019-05" db="EMBL/GenBank/DDBJ databases">
        <title>Culicoidintestinum kansasii gen. nov., sp. nov. from the gastrointestinal tract of the biting midge, Culicoides sonorensis.</title>
        <authorList>
            <person name="Neupane S."/>
            <person name="Ghosh A."/>
            <person name="Gunther S."/>
            <person name="Martin K."/>
            <person name="Zurek L."/>
        </authorList>
    </citation>
    <scope>NUCLEOTIDE SEQUENCE [LARGE SCALE GENOMIC DNA]</scope>
    <source>
        <strain evidence="12 13">CS-1</strain>
    </source>
</reference>
<dbReference type="OrthoDB" id="9801899at2"/>
<dbReference type="EC" id="3.1.3.-" evidence="9"/>
<evidence type="ECO:0000256" key="1">
    <source>
        <dbReference type="ARBA" id="ARBA00001946"/>
    </source>
</evidence>
<dbReference type="GO" id="GO:0005975">
    <property type="term" value="P:carbohydrate metabolic process"/>
    <property type="evidence" value="ECO:0007669"/>
    <property type="project" value="InterPro"/>
</dbReference>
<evidence type="ECO:0000256" key="8">
    <source>
        <dbReference type="ARBA" id="ARBA00031828"/>
    </source>
</evidence>
<comment type="cofactor">
    <cofactor evidence="1 11">
        <name>Mg(2+)</name>
        <dbReference type="ChEBI" id="CHEBI:18420"/>
    </cofactor>
</comment>
<feature type="binding site" evidence="11">
    <location>
        <position position="108"/>
    </location>
    <ligand>
        <name>Zn(2+)</name>
        <dbReference type="ChEBI" id="CHEBI:29105"/>
    </ligand>
</feature>